<dbReference type="SUPFAM" id="SSF46785">
    <property type="entry name" value="Winged helix' DNA-binding domain"/>
    <property type="match status" value="1"/>
</dbReference>
<evidence type="ECO:0000313" key="3">
    <source>
        <dbReference type="Proteomes" id="UP000236755"/>
    </source>
</evidence>
<dbReference type="Pfam" id="PF24035">
    <property type="entry name" value="DUF7344"/>
    <property type="match status" value="1"/>
</dbReference>
<accession>A0A1H3Z841</accession>
<dbReference type="Gene3D" id="1.10.10.10">
    <property type="entry name" value="Winged helix-like DNA-binding domain superfamily/Winged helix DNA-binding domain"/>
    <property type="match status" value="1"/>
</dbReference>
<proteinExistence type="predicted"/>
<dbReference type="OrthoDB" id="282764at2157"/>
<organism evidence="2 3">
    <name type="scientific">Haloplanus vescus</name>
    <dbReference type="NCBI Taxonomy" id="555874"/>
    <lineage>
        <taxon>Archaea</taxon>
        <taxon>Methanobacteriati</taxon>
        <taxon>Methanobacteriota</taxon>
        <taxon>Stenosarchaea group</taxon>
        <taxon>Halobacteria</taxon>
        <taxon>Halobacteriales</taxon>
        <taxon>Haloferacaceae</taxon>
        <taxon>Haloplanus</taxon>
    </lineage>
</organism>
<dbReference type="RefSeq" id="WP_092634884.1">
    <property type="nucleotide sequence ID" value="NZ_FNQT01000003.1"/>
</dbReference>
<dbReference type="AlphaFoldDB" id="A0A1H3Z841"/>
<dbReference type="InterPro" id="IPR055768">
    <property type="entry name" value="DUF7344"/>
</dbReference>
<gene>
    <name evidence="2" type="ORF">SAMN04488065_2204</name>
</gene>
<sequence length="117" mass="12819">MTTSNANQHKRTTVEGVGGNRYEEGRVDAVFDVLSDARRRRVVRVLRDHGDATPVSDLAAALAVREPGEHEPERLTVSLRHVHLPKLEATGVVEMVDDGAAVRYGDAPLVETLLEQV</sequence>
<feature type="domain" description="DUF7344" evidence="1">
    <location>
        <begin position="31"/>
        <end position="101"/>
    </location>
</feature>
<evidence type="ECO:0000259" key="1">
    <source>
        <dbReference type="Pfam" id="PF24035"/>
    </source>
</evidence>
<dbReference type="InterPro" id="IPR036390">
    <property type="entry name" value="WH_DNA-bd_sf"/>
</dbReference>
<protein>
    <recommendedName>
        <fullName evidence="1">DUF7344 domain-containing protein</fullName>
    </recommendedName>
</protein>
<reference evidence="2 3" key="1">
    <citation type="submission" date="2016-10" db="EMBL/GenBank/DDBJ databases">
        <authorList>
            <person name="de Groot N.N."/>
        </authorList>
    </citation>
    <scope>NUCLEOTIDE SEQUENCE [LARGE SCALE GENOMIC DNA]</scope>
    <source>
        <strain evidence="2 3">CGMCC 1.8712</strain>
    </source>
</reference>
<dbReference type="InterPro" id="IPR036388">
    <property type="entry name" value="WH-like_DNA-bd_sf"/>
</dbReference>
<dbReference type="EMBL" id="FNQT01000003">
    <property type="protein sequence ID" value="SEA19678.1"/>
    <property type="molecule type" value="Genomic_DNA"/>
</dbReference>
<dbReference type="STRING" id="555874.SAMN04488065_2204"/>
<name>A0A1H3Z841_9EURY</name>
<keyword evidence="3" id="KW-1185">Reference proteome</keyword>
<dbReference type="Proteomes" id="UP000236755">
    <property type="component" value="Unassembled WGS sequence"/>
</dbReference>
<evidence type="ECO:0000313" key="2">
    <source>
        <dbReference type="EMBL" id="SEA19678.1"/>
    </source>
</evidence>